<evidence type="ECO:0000313" key="14">
    <source>
        <dbReference type="Proteomes" id="UP001634393"/>
    </source>
</evidence>
<evidence type="ECO:0000256" key="1">
    <source>
        <dbReference type="ARBA" id="ARBA00004141"/>
    </source>
</evidence>
<comment type="subunit">
    <text evidence="11">PSII is composed of 1 copy each of membrane proteins PsbA, PsbB, PsbC, PsbD, PsbE, PsbF, PsbH, PsbI, PsbJ, PsbK, PsbL, PsbM, PsbT, PsbY, PsbZ, Psb30/Ycf12, at least 3 peripheral proteins of the oxygen-evolving complex and a large number of cofactors. It forms dimeric complexes.</text>
</comment>
<keyword evidence="14" id="KW-1185">Reference proteome</keyword>
<comment type="subcellular location">
    <subcellularLocation>
        <location evidence="1">Membrane</location>
        <topology evidence="1">Multi-pass membrane protein</topology>
    </subcellularLocation>
</comment>
<protein>
    <recommendedName>
        <fullName evidence="3 12">Photosystem II reaction center protein Z</fullName>
    </recommendedName>
</protein>
<evidence type="ECO:0000256" key="4">
    <source>
        <dbReference type="ARBA" id="ARBA00022469"/>
    </source>
</evidence>
<evidence type="ECO:0000256" key="5">
    <source>
        <dbReference type="ARBA" id="ARBA00022531"/>
    </source>
</evidence>
<dbReference type="Proteomes" id="UP001634393">
    <property type="component" value="Unassembled WGS sequence"/>
</dbReference>
<evidence type="ECO:0000256" key="7">
    <source>
        <dbReference type="ARBA" id="ARBA00022989"/>
    </source>
</evidence>
<comment type="function">
    <text evidence="12">Controls the interaction of photosystem II (PSII) cores with the light-harvesting antenna, regulates electron flow through the 2 photosystem reaction centers. PSII is a light-driven water plastoquinone oxidoreductase, using light energy to abstract electrons from H(2)O, generating a proton gradient subsequently used for ATP formation.</text>
</comment>
<proteinExistence type="inferred from homology"/>
<comment type="similarity">
    <text evidence="2 12">Belongs to the PsbZ family.</text>
</comment>
<evidence type="ECO:0000256" key="11">
    <source>
        <dbReference type="ARBA" id="ARBA00038734"/>
    </source>
</evidence>
<accession>A0ABD3RA08</accession>
<keyword evidence="7" id="KW-1133">Transmembrane helix</keyword>
<dbReference type="PANTHER" id="PTHR34971:SF2">
    <property type="entry name" value="PHOTOSYSTEM II REACTION CENTER PROTEIN Z"/>
    <property type="match status" value="1"/>
</dbReference>
<reference evidence="13 14" key="1">
    <citation type="submission" date="2024-12" db="EMBL/GenBank/DDBJ databases">
        <title>The unique morphological basis and parallel evolutionary history of personate flowers in Penstemon.</title>
        <authorList>
            <person name="Depatie T.H."/>
            <person name="Wessinger C.A."/>
        </authorList>
    </citation>
    <scope>NUCLEOTIDE SEQUENCE [LARGE SCALE GENOMIC DNA]</scope>
    <source>
        <strain evidence="13">WTNN_2</strain>
        <tissue evidence="13">Leaf</tissue>
    </source>
</reference>
<keyword evidence="9" id="KW-0472">Membrane</keyword>
<dbReference type="AlphaFoldDB" id="A0ABD3RA08"/>
<dbReference type="GO" id="GO:0009523">
    <property type="term" value="C:photosystem II"/>
    <property type="evidence" value="ECO:0007669"/>
    <property type="project" value="UniProtKB-KW"/>
</dbReference>
<evidence type="ECO:0000313" key="13">
    <source>
        <dbReference type="EMBL" id="KAL3808591.1"/>
    </source>
</evidence>
<sequence>MTLVFQLAVFALIATSSILLISVPVVFASPDVGQVTKMLYFPVHPYGLG</sequence>
<evidence type="ECO:0000256" key="3">
    <source>
        <dbReference type="ARBA" id="ARBA00021665"/>
    </source>
</evidence>
<evidence type="ECO:0000256" key="2">
    <source>
        <dbReference type="ARBA" id="ARBA00008367"/>
    </source>
</evidence>
<evidence type="ECO:0000256" key="8">
    <source>
        <dbReference type="ARBA" id="ARBA00023078"/>
    </source>
</evidence>
<dbReference type="SUPFAM" id="SSF161055">
    <property type="entry name" value="PsbZ-like"/>
    <property type="match status" value="1"/>
</dbReference>
<keyword evidence="8 12" id="KW-0793">Thylakoid</keyword>
<evidence type="ECO:0000256" key="10">
    <source>
        <dbReference type="ARBA" id="ARBA00023276"/>
    </source>
</evidence>
<dbReference type="EMBL" id="JBJXBP010000315">
    <property type="protein sequence ID" value="KAL3808591.1"/>
    <property type="molecule type" value="Genomic_DNA"/>
</dbReference>
<evidence type="ECO:0000256" key="9">
    <source>
        <dbReference type="ARBA" id="ARBA00023136"/>
    </source>
</evidence>
<evidence type="ECO:0000256" key="12">
    <source>
        <dbReference type="RuleBase" id="RU003472"/>
    </source>
</evidence>
<evidence type="ECO:0000256" key="6">
    <source>
        <dbReference type="ARBA" id="ARBA00022692"/>
    </source>
</evidence>
<dbReference type="Gene3D" id="1.10.287.740">
    <property type="entry name" value="Photosystem II PsbZ, reaction centre"/>
    <property type="match status" value="1"/>
</dbReference>
<dbReference type="Pfam" id="PF01737">
    <property type="entry name" value="Ycf9"/>
    <property type="match status" value="1"/>
</dbReference>
<dbReference type="GO" id="GO:0015979">
    <property type="term" value="P:photosynthesis"/>
    <property type="evidence" value="ECO:0007669"/>
    <property type="project" value="UniProtKB-KW"/>
</dbReference>
<dbReference type="PANTHER" id="PTHR34971">
    <property type="entry name" value="PHOTOSYSTEM II REACTION CENTER PROTEIN Z"/>
    <property type="match status" value="1"/>
</dbReference>
<gene>
    <name evidence="13" type="ORF">ACJIZ3_000244</name>
</gene>
<keyword evidence="4 12" id="KW-0674">Reaction center</keyword>
<keyword evidence="10 12" id="KW-0604">Photosystem II</keyword>
<name>A0ABD3RA08_9LAMI</name>
<dbReference type="InterPro" id="IPR036512">
    <property type="entry name" value="PSII_PsbZ_sf"/>
</dbReference>
<organism evidence="13 14">
    <name type="scientific">Penstemon smallii</name>
    <dbReference type="NCBI Taxonomy" id="265156"/>
    <lineage>
        <taxon>Eukaryota</taxon>
        <taxon>Viridiplantae</taxon>
        <taxon>Streptophyta</taxon>
        <taxon>Embryophyta</taxon>
        <taxon>Tracheophyta</taxon>
        <taxon>Spermatophyta</taxon>
        <taxon>Magnoliopsida</taxon>
        <taxon>eudicotyledons</taxon>
        <taxon>Gunneridae</taxon>
        <taxon>Pentapetalae</taxon>
        <taxon>asterids</taxon>
        <taxon>lamiids</taxon>
        <taxon>Lamiales</taxon>
        <taxon>Plantaginaceae</taxon>
        <taxon>Cheloneae</taxon>
        <taxon>Penstemon</taxon>
    </lineage>
</organism>
<comment type="caution">
    <text evidence="13">The sequence shown here is derived from an EMBL/GenBank/DDBJ whole genome shotgun (WGS) entry which is preliminary data.</text>
</comment>
<dbReference type="InterPro" id="IPR002644">
    <property type="entry name" value="PSII_PsbZ"/>
</dbReference>
<keyword evidence="6 12" id="KW-0812">Transmembrane</keyword>
<keyword evidence="5 12" id="KW-0602">Photosynthesis</keyword>